<protein>
    <recommendedName>
        <fullName evidence="5">DUF3464 family protein</fullName>
    </recommendedName>
</protein>
<name>A0A1J1LU29_9CYAN</name>
<keyword evidence="2" id="KW-0472">Membrane</keyword>
<feature type="transmembrane region" description="Helical" evidence="2">
    <location>
        <begin position="113"/>
        <end position="139"/>
    </location>
</feature>
<dbReference type="InterPro" id="IPR021855">
    <property type="entry name" value="PAM68-like"/>
</dbReference>
<dbReference type="OrthoDB" id="467509at2"/>
<feature type="region of interest" description="Disordered" evidence="1">
    <location>
        <begin position="1"/>
        <end position="72"/>
    </location>
</feature>
<dbReference type="STRING" id="671072.PL921480217"/>
<dbReference type="PANTHER" id="PTHR34575:SF1">
    <property type="entry name" value="PROTEIN PAM68, CHLOROPLASTIC"/>
    <property type="match status" value="1"/>
</dbReference>
<feature type="compositionally biased region" description="Polar residues" evidence="1">
    <location>
        <begin position="48"/>
        <end position="57"/>
    </location>
</feature>
<evidence type="ECO:0000256" key="2">
    <source>
        <dbReference type="SAM" id="Phobius"/>
    </source>
</evidence>
<sequence length="178" mass="19817">MSSERPPARPAFEPRKNRKKNNKATSKPPVKAASDPKSTKPDQKVKATASSSQPQPQKTKDTKRRYTREETAIPEQVSQRMLSRMVVLAGLPLLMGLGTFIGSYFVITQDLFLFPHSIVVMISMGFFGLSVVGLSYGVLSASWDEDISGSVLGWQEFKLNLGRMQDGWKAARQKNQKN</sequence>
<proteinExistence type="predicted"/>
<dbReference type="Proteomes" id="UP000184315">
    <property type="component" value="Unassembled WGS sequence"/>
</dbReference>
<organism evidence="3 4">
    <name type="scientific">Planktothrix tepida PCC 9214</name>
    <dbReference type="NCBI Taxonomy" id="671072"/>
    <lineage>
        <taxon>Bacteria</taxon>
        <taxon>Bacillati</taxon>
        <taxon>Cyanobacteriota</taxon>
        <taxon>Cyanophyceae</taxon>
        <taxon>Oscillatoriophycideae</taxon>
        <taxon>Oscillatoriales</taxon>
        <taxon>Microcoleaceae</taxon>
        <taxon>Planktothrix</taxon>
    </lineage>
</organism>
<dbReference type="RefSeq" id="WP_072717222.1">
    <property type="nucleotide sequence ID" value="NZ_LN889764.1"/>
</dbReference>
<keyword evidence="2" id="KW-1133">Transmembrane helix</keyword>
<keyword evidence="4" id="KW-1185">Reference proteome</keyword>
<dbReference type="EMBL" id="CZDF01000188">
    <property type="protein sequence ID" value="CUR36107.1"/>
    <property type="molecule type" value="Genomic_DNA"/>
</dbReference>
<evidence type="ECO:0000313" key="4">
    <source>
        <dbReference type="Proteomes" id="UP000184315"/>
    </source>
</evidence>
<accession>A0A1J1LU29</accession>
<evidence type="ECO:0000313" key="3">
    <source>
        <dbReference type="EMBL" id="CUR36107.1"/>
    </source>
</evidence>
<dbReference type="PANTHER" id="PTHR34575">
    <property type="entry name" value="PROTEIN PAM68, CHLOROPLASTIC"/>
    <property type="match status" value="1"/>
</dbReference>
<evidence type="ECO:0008006" key="5">
    <source>
        <dbReference type="Google" id="ProtNLM"/>
    </source>
</evidence>
<reference evidence="4" key="1">
    <citation type="submission" date="2015-10" db="EMBL/GenBank/DDBJ databases">
        <authorList>
            <person name="Regsiter A."/>
            <person name="william w."/>
        </authorList>
    </citation>
    <scope>NUCLEOTIDE SEQUENCE [LARGE SCALE GENOMIC DNA]</scope>
</reference>
<keyword evidence="2" id="KW-0812">Transmembrane</keyword>
<gene>
    <name evidence="3" type="ORF">PL921480217</name>
</gene>
<dbReference type="Pfam" id="PF11947">
    <property type="entry name" value="DUF3464"/>
    <property type="match status" value="1"/>
</dbReference>
<feature type="transmembrane region" description="Helical" evidence="2">
    <location>
        <begin position="86"/>
        <end position="107"/>
    </location>
</feature>
<dbReference type="AlphaFoldDB" id="A0A1J1LU29"/>
<evidence type="ECO:0000256" key="1">
    <source>
        <dbReference type="SAM" id="MobiDB-lite"/>
    </source>
</evidence>